<feature type="transmembrane region" description="Helical" evidence="1">
    <location>
        <begin position="465"/>
        <end position="481"/>
    </location>
</feature>
<dbReference type="RefSeq" id="XP_007763479.1">
    <property type="nucleotide sequence ID" value="XM_007765289.1"/>
</dbReference>
<dbReference type="PANTHER" id="PTHR31331">
    <property type="entry name" value="LCCL DOMAIN PROTEIN (AFU_ORTHOLOGUE AFUA_5G08630)"/>
    <property type="match status" value="1"/>
</dbReference>
<dbReference type="PANTHER" id="PTHR31331:SF1">
    <property type="entry name" value="CYSTEINE RICH SECRETORY PROTEIN LCCL DOMAIN CONTAINING 2"/>
    <property type="match status" value="1"/>
</dbReference>
<keyword evidence="1" id="KW-0472">Membrane</keyword>
<dbReference type="PROSITE" id="PS50820">
    <property type="entry name" value="LCCL"/>
    <property type="match status" value="1"/>
</dbReference>
<feature type="transmembrane region" description="Helical" evidence="1">
    <location>
        <begin position="401"/>
        <end position="417"/>
    </location>
</feature>
<dbReference type="OMA" id="HWDKTVL"/>
<keyword evidence="1" id="KW-0812">Transmembrane</keyword>
<dbReference type="KEGG" id="cput:CONPUDRAFT_86787"/>
<dbReference type="GeneID" id="19211139"/>
<sequence>MATPPEITTKNLTGIYLHNKTLSDSTDEILRLQGVSWFKRKAIANFNLTLYVKHTTGDDGFEHIDIDQRLSGGIPGTTENRVMNWEDRHTNDDLFGAVVGKSRRVSLDEIEDEFLKTGWTQDTVDDQAIEALAWSDTPISGKDWRANQIWGFEEKDGVRRYARHIKFTSSERNPIPLLGGSYGIRGFRFPIPIEPYIIRFTRPFRSPWLLVVLGAAYIVVFAFLARAQWYLTPADAFVDCTSVYWVENAGCGLNGEGCEPFTAEPFDFRCPAQCSSTVLQNPRVVGDIEVDFQPLIVGGGDPNRTYRGDSFICASAIQAGLISDSTGGCASVQLIGNFSNYLPTSAFGLSSIGFPSNFPLSLVFSAPNALKHCTDLRNPALAFNTLITCLLFLVLRPKPIVLFWSLLCIGFWHVTLFSQPQATPPPLDVAFGAFLPSLFVGYAFWRLAFRFTLPVFVNAPFEGMIWYLAPFWTGVLTNLTMDKIPIDRLTPADIKEQPGGVTALVIIVLILLVLVVNQIRIIRKTGWLPYYAGWYILGGLVVMVLALLPGLEFRLHHYVIAMVLIPGTGFPTRLSAIYQGFLLGMFLNGVAAFGFDSILQTAADLVRDGPTGSALPSFVTNSTTYNATIPLSSQVLNWASISDSVSQEGWSTFALLVDDVERYSGTALNYSLQGLNASLPHFFRLALQSSDTVGDFTMPATLWPNGTWVDPLPGFIY</sequence>
<feature type="transmembrane region" description="Helical" evidence="1">
    <location>
        <begin position="501"/>
        <end position="522"/>
    </location>
</feature>
<feature type="transmembrane region" description="Helical" evidence="1">
    <location>
        <begin position="429"/>
        <end position="445"/>
    </location>
</feature>
<dbReference type="InterPro" id="IPR051957">
    <property type="entry name" value="CRISP-LCCL_domain"/>
</dbReference>
<dbReference type="SUPFAM" id="SSF69848">
    <property type="entry name" value="LCCL domain"/>
    <property type="match status" value="1"/>
</dbReference>
<evidence type="ECO:0000313" key="3">
    <source>
        <dbReference type="EMBL" id="EIW86851.1"/>
    </source>
</evidence>
<name>A0A5M3N7L9_CONPW</name>
<gene>
    <name evidence="3" type="ORF">CONPUDRAFT_86787</name>
</gene>
<feature type="domain" description="LCCL" evidence="2">
    <location>
        <begin position="267"/>
        <end position="352"/>
    </location>
</feature>
<dbReference type="Proteomes" id="UP000053558">
    <property type="component" value="Unassembled WGS sequence"/>
</dbReference>
<comment type="caution">
    <text evidence="3">The sequence shown here is derived from an EMBL/GenBank/DDBJ whole genome shotgun (WGS) entry which is preliminary data.</text>
</comment>
<dbReference type="OrthoDB" id="441660at2759"/>
<evidence type="ECO:0000256" key="1">
    <source>
        <dbReference type="SAM" id="Phobius"/>
    </source>
</evidence>
<feature type="transmembrane region" description="Helical" evidence="1">
    <location>
        <begin position="208"/>
        <end position="229"/>
    </location>
</feature>
<feature type="transmembrane region" description="Helical" evidence="1">
    <location>
        <begin position="528"/>
        <end position="548"/>
    </location>
</feature>
<proteinExistence type="predicted"/>
<feature type="transmembrane region" description="Helical" evidence="1">
    <location>
        <begin position="577"/>
        <end position="599"/>
    </location>
</feature>
<evidence type="ECO:0000313" key="4">
    <source>
        <dbReference type="Proteomes" id="UP000053558"/>
    </source>
</evidence>
<dbReference type="Gene3D" id="2.170.130.20">
    <property type="entry name" value="LCCL-like domain"/>
    <property type="match status" value="1"/>
</dbReference>
<dbReference type="InterPro" id="IPR004043">
    <property type="entry name" value="LCCL"/>
</dbReference>
<organism evidence="3 4">
    <name type="scientific">Coniophora puteana (strain RWD-64-598)</name>
    <name type="common">Brown rot fungus</name>
    <dbReference type="NCBI Taxonomy" id="741705"/>
    <lineage>
        <taxon>Eukaryota</taxon>
        <taxon>Fungi</taxon>
        <taxon>Dikarya</taxon>
        <taxon>Basidiomycota</taxon>
        <taxon>Agaricomycotina</taxon>
        <taxon>Agaricomycetes</taxon>
        <taxon>Agaricomycetidae</taxon>
        <taxon>Boletales</taxon>
        <taxon>Coniophorineae</taxon>
        <taxon>Coniophoraceae</taxon>
        <taxon>Coniophora</taxon>
    </lineage>
</organism>
<dbReference type="AlphaFoldDB" id="A0A5M3N7L9"/>
<keyword evidence="1" id="KW-1133">Transmembrane helix</keyword>
<dbReference type="EMBL" id="JH711573">
    <property type="protein sequence ID" value="EIW86851.1"/>
    <property type="molecule type" value="Genomic_DNA"/>
</dbReference>
<dbReference type="InterPro" id="IPR036609">
    <property type="entry name" value="LCCL_sf"/>
</dbReference>
<evidence type="ECO:0000259" key="2">
    <source>
        <dbReference type="PROSITE" id="PS50820"/>
    </source>
</evidence>
<keyword evidence="4" id="KW-1185">Reference proteome</keyword>
<accession>A0A5M3N7L9</accession>
<reference evidence="4" key="1">
    <citation type="journal article" date="2012" name="Science">
        <title>The Paleozoic origin of enzymatic lignin decomposition reconstructed from 31 fungal genomes.</title>
        <authorList>
            <person name="Floudas D."/>
            <person name="Binder M."/>
            <person name="Riley R."/>
            <person name="Barry K."/>
            <person name="Blanchette R.A."/>
            <person name="Henrissat B."/>
            <person name="Martinez A.T."/>
            <person name="Otillar R."/>
            <person name="Spatafora J.W."/>
            <person name="Yadav J.S."/>
            <person name="Aerts A."/>
            <person name="Benoit I."/>
            <person name="Boyd A."/>
            <person name="Carlson A."/>
            <person name="Copeland A."/>
            <person name="Coutinho P.M."/>
            <person name="de Vries R.P."/>
            <person name="Ferreira P."/>
            <person name="Findley K."/>
            <person name="Foster B."/>
            <person name="Gaskell J."/>
            <person name="Glotzer D."/>
            <person name="Gorecki P."/>
            <person name="Heitman J."/>
            <person name="Hesse C."/>
            <person name="Hori C."/>
            <person name="Igarashi K."/>
            <person name="Jurgens J.A."/>
            <person name="Kallen N."/>
            <person name="Kersten P."/>
            <person name="Kohler A."/>
            <person name="Kuees U."/>
            <person name="Kumar T.K.A."/>
            <person name="Kuo A."/>
            <person name="LaButti K."/>
            <person name="Larrondo L.F."/>
            <person name="Lindquist E."/>
            <person name="Ling A."/>
            <person name="Lombard V."/>
            <person name="Lucas S."/>
            <person name="Lundell T."/>
            <person name="Martin R."/>
            <person name="McLaughlin D.J."/>
            <person name="Morgenstern I."/>
            <person name="Morin E."/>
            <person name="Murat C."/>
            <person name="Nagy L.G."/>
            <person name="Nolan M."/>
            <person name="Ohm R.A."/>
            <person name="Patyshakuliyeva A."/>
            <person name="Rokas A."/>
            <person name="Ruiz-Duenas F.J."/>
            <person name="Sabat G."/>
            <person name="Salamov A."/>
            <person name="Samejima M."/>
            <person name="Schmutz J."/>
            <person name="Slot J.C."/>
            <person name="St John F."/>
            <person name="Stenlid J."/>
            <person name="Sun H."/>
            <person name="Sun S."/>
            <person name="Syed K."/>
            <person name="Tsang A."/>
            <person name="Wiebenga A."/>
            <person name="Young D."/>
            <person name="Pisabarro A."/>
            <person name="Eastwood D.C."/>
            <person name="Martin F."/>
            <person name="Cullen D."/>
            <person name="Grigoriev I.V."/>
            <person name="Hibbett D.S."/>
        </authorList>
    </citation>
    <scope>NUCLEOTIDE SEQUENCE [LARGE SCALE GENOMIC DNA]</scope>
    <source>
        <strain evidence="4">RWD-64-598 SS2</strain>
    </source>
</reference>
<protein>
    <recommendedName>
        <fullName evidence="2">LCCL domain-containing protein</fullName>
    </recommendedName>
</protein>
<dbReference type="Pfam" id="PF03815">
    <property type="entry name" value="LCCL"/>
    <property type="match status" value="1"/>
</dbReference>